<reference evidence="2 4" key="1">
    <citation type="submission" date="2020-01" db="EMBL/GenBank/DDBJ databases">
        <authorList>
            <consortium name="DOE Joint Genome Institute"/>
            <person name="Haridas S."/>
            <person name="Albert R."/>
            <person name="Binder M."/>
            <person name="Bloem J."/>
            <person name="Labutti K."/>
            <person name="Salamov A."/>
            <person name="Andreopoulos B."/>
            <person name="Baker S.E."/>
            <person name="Barry K."/>
            <person name="Bills G."/>
            <person name="Bluhm B.H."/>
            <person name="Cannon C."/>
            <person name="Castanera R."/>
            <person name="Culley D.E."/>
            <person name="Daum C."/>
            <person name="Ezra D."/>
            <person name="Gonzalez J.B."/>
            <person name="Henrissat B."/>
            <person name="Kuo A."/>
            <person name="Liang C."/>
            <person name="Lipzen A."/>
            <person name="Lutzoni F."/>
            <person name="Magnuson J."/>
            <person name="Mondo S."/>
            <person name="Nolan M."/>
            <person name="Ohm R."/>
            <person name="Pangilinan J."/>
            <person name="Park H.-J."/>
            <person name="Ramirez L."/>
            <person name="Alfaro M."/>
            <person name="Sun H."/>
            <person name="Tritt A."/>
            <person name="Yoshinaga Y."/>
            <person name="Zwiers L.-H."/>
            <person name="Turgeon B.G."/>
            <person name="Goodwin S.B."/>
            <person name="Spatafora J.W."/>
            <person name="Crous P.W."/>
            <person name="Grigoriev I.V."/>
        </authorList>
    </citation>
    <scope>NUCLEOTIDE SEQUENCE</scope>
    <source>
        <strain evidence="2 4">CBS 781.70</strain>
    </source>
</reference>
<dbReference type="Proteomes" id="UP000504638">
    <property type="component" value="Unplaced"/>
</dbReference>
<name>A0A6G1FQ46_9PEZI</name>
<organism evidence="2">
    <name type="scientific">Eremomyces bilateralis CBS 781.70</name>
    <dbReference type="NCBI Taxonomy" id="1392243"/>
    <lineage>
        <taxon>Eukaryota</taxon>
        <taxon>Fungi</taxon>
        <taxon>Dikarya</taxon>
        <taxon>Ascomycota</taxon>
        <taxon>Pezizomycotina</taxon>
        <taxon>Dothideomycetes</taxon>
        <taxon>Dothideomycetes incertae sedis</taxon>
        <taxon>Eremomycetales</taxon>
        <taxon>Eremomycetaceae</taxon>
        <taxon>Eremomyces</taxon>
    </lineage>
</organism>
<proteinExistence type="predicted"/>
<sequence length="148" mass="16912">MTIQRILNRVKVEYQPTGTAVFISLDRRFNSLSLSDCKDVMDFAQQLRKARNKLLQLHKSVTLGDPFLIIRFLEGLGPNYAIFRTSFYQNYPIIPATSIKDGRGSLTVKFDDIILLASKEEDGLKQEESRSALLTRRGQDKNQKPNYG</sequence>
<reference evidence="4" key="3">
    <citation type="submission" date="2025-04" db="UniProtKB">
        <authorList>
            <consortium name="RefSeq"/>
        </authorList>
    </citation>
    <scope>IDENTIFICATION</scope>
    <source>
        <strain evidence="4">CBS 781.70</strain>
    </source>
</reference>
<dbReference type="AlphaFoldDB" id="A0A6G1FQ46"/>
<evidence type="ECO:0000313" key="2">
    <source>
        <dbReference type="EMBL" id="KAF1807866.1"/>
    </source>
</evidence>
<evidence type="ECO:0000256" key="1">
    <source>
        <dbReference type="SAM" id="MobiDB-lite"/>
    </source>
</evidence>
<accession>A0A6G1FQ46</accession>
<protein>
    <submittedName>
        <fullName evidence="2 4">Uncharacterized protein</fullName>
    </submittedName>
</protein>
<gene>
    <name evidence="2 4" type="ORF">P152DRAFT_406648</name>
</gene>
<feature type="compositionally biased region" description="Basic and acidic residues" evidence="1">
    <location>
        <begin position="137"/>
        <end position="148"/>
    </location>
</feature>
<feature type="region of interest" description="Disordered" evidence="1">
    <location>
        <begin position="122"/>
        <end position="148"/>
    </location>
</feature>
<dbReference type="OrthoDB" id="4777797at2759"/>
<dbReference type="GeneID" id="54417453"/>
<evidence type="ECO:0000313" key="4">
    <source>
        <dbReference type="RefSeq" id="XP_033529497.1"/>
    </source>
</evidence>
<evidence type="ECO:0000313" key="3">
    <source>
        <dbReference type="Proteomes" id="UP000504638"/>
    </source>
</evidence>
<dbReference type="EMBL" id="ML975208">
    <property type="protein sequence ID" value="KAF1807866.1"/>
    <property type="molecule type" value="Genomic_DNA"/>
</dbReference>
<dbReference type="RefSeq" id="XP_033529497.1">
    <property type="nucleotide sequence ID" value="XM_033676883.1"/>
</dbReference>
<keyword evidence="3" id="KW-1185">Reference proteome</keyword>
<reference evidence="4" key="2">
    <citation type="submission" date="2020-04" db="EMBL/GenBank/DDBJ databases">
        <authorList>
            <consortium name="NCBI Genome Project"/>
        </authorList>
    </citation>
    <scope>NUCLEOTIDE SEQUENCE</scope>
    <source>
        <strain evidence="4">CBS 781.70</strain>
    </source>
</reference>